<dbReference type="SUPFAM" id="SSF52540">
    <property type="entry name" value="P-loop containing nucleoside triphosphate hydrolases"/>
    <property type="match status" value="1"/>
</dbReference>
<dbReference type="PANTHER" id="PTHR35372:SF2">
    <property type="entry name" value="SF3 HELICASE DOMAIN-CONTAINING PROTEIN"/>
    <property type="match status" value="1"/>
</dbReference>
<dbReference type="GO" id="GO:0016787">
    <property type="term" value="F:hydrolase activity"/>
    <property type="evidence" value="ECO:0007669"/>
    <property type="project" value="UniProtKB-KW"/>
</dbReference>
<sequence>MIIAHDDYIRLCQQLQPQFEFETAYFTCKLDILSNAFLTNCKKPEMQKYDPYRIYFFNEQQSYAIFAHKRETFDSVKKQFRRQKDNMNSFFRKLLLFANFDDMIQQTREFMMPIPTSNSPLYRLVYNTSINTDSDLTHSNDEIIARFTYRERESQFIHKDKELQFYGGSNWLKTYNYMTYSALLISDLITNNNALKRWLNTSRSKVPVEDGIFQRINVLLRQDNFEFAKNPNPLKSILNYDNGYFFLPVFYALIRHLNISSKDLIGNLRTMLNDTPLLDRLELIDDKLINYIAQDFSINTILFCGSNLMQKPSCMKDKIQSVIQNMKNLILCATSREQIIDIIRRIQERHFPIVMINMRNSCKKPQRFIWNFVNECWQEVTLQNEVGNLINTIWLAISLFLKMNENSNCKEITKNVNLTYIVSSIMVETNIDQKELEMDRHKWHLRVREGIFDLLTGHLGGTVPEFYISDRCMGIQLKEMTELNSRQDLIQTYRLLVDKKFFLHYLKALFEDMTEDLFDTLRETFSEFGGTLNSLTESMLHFYTHFCKYTSFDYDVMMYLIDVISSLLIATNYARKFFVFKGNTRNGKSKFFQMISKVFGGYSHTIRSVNLQAGNVGLQAQPELASSMFSCRVVTVEEMSGKINENMVKEITGNSNVSFRNLYEQNQGGIPTAKIFASTNSIPACTATEAFKDRVVAIPFEATFTHNPPKSTSEQVERGLYKLETNDSIVEDSYQGFFIFLYQHLVHNINMEDGTIHYREEPDCLTEYKDQFLIMTDIFSQFQQFMDIQMVPGCVTTLQDVRSAIRQFLKQTRNASWDENEILIRFDMEYNHLKQLDTDLKSYCPILEEDYNYDMEDDLHNEDEYDTDMIEPEPKRQKLEEQIVIYRNIQIKNLRKERR</sequence>
<dbReference type="OrthoDB" id="6433227at2759"/>
<evidence type="ECO:0000313" key="5">
    <source>
        <dbReference type="EMBL" id="GBN88180.1"/>
    </source>
</evidence>
<accession>A0A4Y2SLI4</accession>
<dbReference type="GO" id="GO:0005524">
    <property type="term" value="F:ATP binding"/>
    <property type="evidence" value="ECO:0007669"/>
    <property type="project" value="UniProtKB-KW"/>
</dbReference>
<evidence type="ECO:0000256" key="1">
    <source>
        <dbReference type="ARBA" id="ARBA00022741"/>
    </source>
</evidence>
<organism evidence="5 6">
    <name type="scientific">Araneus ventricosus</name>
    <name type="common">Orbweaver spider</name>
    <name type="synonym">Epeira ventricosa</name>
    <dbReference type="NCBI Taxonomy" id="182803"/>
    <lineage>
        <taxon>Eukaryota</taxon>
        <taxon>Metazoa</taxon>
        <taxon>Ecdysozoa</taxon>
        <taxon>Arthropoda</taxon>
        <taxon>Chelicerata</taxon>
        <taxon>Arachnida</taxon>
        <taxon>Araneae</taxon>
        <taxon>Araneomorphae</taxon>
        <taxon>Entelegynae</taxon>
        <taxon>Araneoidea</taxon>
        <taxon>Araneidae</taxon>
        <taxon>Araneus</taxon>
    </lineage>
</organism>
<dbReference type="EMBL" id="BGPR01022151">
    <property type="protein sequence ID" value="GBN88180.1"/>
    <property type="molecule type" value="Genomic_DNA"/>
</dbReference>
<dbReference type="Proteomes" id="UP000499080">
    <property type="component" value="Unassembled WGS sequence"/>
</dbReference>
<keyword evidence="6" id="KW-1185">Reference proteome</keyword>
<dbReference type="InterPro" id="IPR014015">
    <property type="entry name" value="Helicase_SF3_DNA-vir"/>
</dbReference>
<evidence type="ECO:0000259" key="4">
    <source>
        <dbReference type="PROSITE" id="PS51206"/>
    </source>
</evidence>
<dbReference type="InterPro" id="IPR027417">
    <property type="entry name" value="P-loop_NTPase"/>
</dbReference>
<dbReference type="AlphaFoldDB" id="A0A4Y2SLI4"/>
<keyword evidence="1" id="KW-0547">Nucleotide-binding</keyword>
<keyword evidence="2" id="KW-0378">Hydrolase</keyword>
<dbReference type="InterPro" id="IPR051620">
    <property type="entry name" value="ORF904-like_C"/>
</dbReference>
<name>A0A4Y2SLI4_ARAVE</name>
<gene>
    <name evidence="5" type="ORF">AVEN_167046_1</name>
</gene>
<protein>
    <recommendedName>
        <fullName evidence="4">SF3 helicase domain-containing protein</fullName>
    </recommendedName>
</protein>
<feature type="domain" description="SF3 helicase" evidence="4">
    <location>
        <begin position="555"/>
        <end position="713"/>
    </location>
</feature>
<dbReference type="PROSITE" id="PS51206">
    <property type="entry name" value="SF3_HELICASE_1"/>
    <property type="match status" value="1"/>
</dbReference>
<evidence type="ECO:0000256" key="3">
    <source>
        <dbReference type="ARBA" id="ARBA00022840"/>
    </source>
</evidence>
<comment type="caution">
    <text evidence="5">The sequence shown here is derived from an EMBL/GenBank/DDBJ whole genome shotgun (WGS) entry which is preliminary data.</text>
</comment>
<evidence type="ECO:0000256" key="2">
    <source>
        <dbReference type="ARBA" id="ARBA00022801"/>
    </source>
</evidence>
<keyword evidence="3" id="KW-0067">ATP-binding</keyword>
<proteinExistence type="predicted"/>
<reference evidence="5 6" key="1">
    <citation type="journal article" date="2019" name="Sci. Rep.">
        <title>Orb-weaving spider Araneus ventricosus genome elucidates the spidroin gene catalogue.</title>
        <authorList>
            <person name="Kono N."/>
            <person name="Nakamura H."/>
            <person name="Ohtoshi R."/>
            <person name="Moran D.A.P."/>
            <person name="Shinohara A."/>
            <person name="Yoshida Y."/>
            <person name="Fujiwara M."/>
            <person name="Mori M."/>
            <person name="Tomita M."/>
            <person name="Arakawa K."/>
        </authorList>
    </citation>
    <scope>NUCLEOTIDE SEQUENCE [LARGE SCALE GENOMIC DNA]</scope>
</reference>
<dbReference type="PANTHER" id="PTHR35372">
    <property type="entry name" value="ATP BINDING PROTEIN-RELATED"/>
    <property type="match status" value="1"/>
</dbReference>
<dbReference type="Gene3D" id="3.40.50.300">
    <property type="entry name" value="P-loop containing nucleotide triphosphate hydrolases"/>
    <property type="match status" value="1"/>
</dbReference>
<evidence type="ECO:0000313" key="6">
    <source>
        <dbReference type="Proteomes" id="UP000499080"/>
    </source>
</evidence>